<gene>
    <name evidence="2" type="ORF">PCANC_11969</name>
</gene>
<feature type="region of interest" description="Disordered" evidence="1">
    <location>
        <begin position="1"/>
        <end position="108"/>
    </location>
</feature>
<evidence type="ECO:0000313" key="3">
    <source>
        <dbReference type="Proteomes" id="UP000235388"/>
    </source>
</evidence>
<dbReference type="Proteomes" id="UP000235388">
    <property type="component" value="Unassembled WGS sequence"/>
</dbReference>
<evidence type="ECO:0000313" key="2">
    <source>
        <dbReference type="EMBL" id="PLW17794.1"/>
    </source>
</evidence>
<reference evidence="2 3" key="1">
    <citation type="submission" date="2017-11" db="EMBL/GenBank/DDBJ databases">
        <title>De novo assembly and phasing of dikaryotic genomes from two isolates of Puccinia coronata f. sp. avenae, the causal agent of oat crown rust.</title>
        <authorList>
            <person name="Miller M.E."/>
            <person name="Zhang Y."/>
            <person name="Omidvar V."/>
            <person name="Sperschneider J."/>
            <person name="Schwessinger B."/>
            <person name="Raley C."/>
            <person name="Palmer J.M."/>
            <person name="Garnica D."/>
            <person name="Upadhyaya N."/>
            <person name="Rathjen J."/>
            <person name="Taylor J.M."/>
            <person name="Park R.F."/>
            <person name="Dodds P.N."/>
            <person name="Hirsch C.D."/>
            <person name="Kianian S.F."/>
            <person name="Figueroa M."/>
        </authorList>
    </citation>
    <scope>NUCLEOTIDE SEQUENCE [LARGE SCALE GENOMIC DNA]</scope>
    <source>
        <strain evidence="2">12NC29</strain>
    </source>
</reference>
<dbReference type="EMBL" id="PGCJ01000843">
    <property type="protein sequence ID" value="PLW17794.1"/>
    <property type="molecule type" value="Genomic_DNA"/>
</dbReference>
<accession>A0A2N5SX31</accession>
<feature type="compositionally biased region" description="Polar residues" evidence="1">
    <location>
        <begin position="31"/>
        <end position="67"/>
    </location>
</feature>
<keyword evidence="3" id="KW-1185">Reference proteome</keyword>
<dbReference type="AlphaFoldDB" id="A0A2N5SX31"/>
<name>A0A2N5SX31_9BASI</name>
<sequence>MSNPNQTLPTPIGETAASTASLNPYPLHDQASGSIPTPSNGDHANDQAGTGSTKAGNTVGENGSNPIPLNRILDAMGHRAGNGATGQSGTIPEEATADLGETPRGVWR</sequence>
<comment type="caution">
    <text evidence="2">The sequence shown here is derived from an EMBL/GenBank/DDBJ whole genome shotgun (WGS) entry which is preliminary data.</text>
</comment>
<evidence type="ECO:0000256" key="1">
    <source>
        <dbReference type="SAM" id="MobiDB-lite"/>
    </source>
</evidence>
<proteinExistence type="predicted"/>
<organism evidence="2 3">
    <name type="scientific">Puccinia coronata f. sp. avenae</name>
    <dbReference type="NCBI Taxonomy" id="200324"/>
    <lineage>
        <taxon>Eukaryota</taxon>
        <taxon>Fungi</taxon>
        <taxon>Dikarya</taxon>
        <taxon>Basidiomycota</taxon>
        <taxon>Pucciniomycotina</taxon>
        <taxon>Pucciniomycetes</taxon>
        <taxon>Pucciniales</taxon>
        <taxon>Pucciniaceae</taxon>
        <taxon>Puccinia</taxon>
    </lineage>
</organism>
<protein>
    <submittedName>
        <fullName evidence="2">Uncharacterized protein</fullName>
    </submittedName>
</protein>